<evidence type="ECO:0000259" key="6">
    <source>
        <dbReference type="PROSITE" id="PS50219"/>
    </source>
</evidence>
<dbReference type="GO" id="GO:0005085">
    <property type="term" value="F:guanyl-nucleotide exchange factor activity"/>
    <property type="evidence" value="ECO:0007669"/>
    <property type="project" value="UniProtKB-KW"/>
</dbReference>
<dbReference type="InterPro" id="IPR001180">
    <property type="entry name" value="CNH_dom"/>
</dbReference>
<gene>
    <name evidence="7" type="primary">TUS1</name>
    <name evidence="7" type="ORF">CspeluHIS016_0107190</name>
</gene>
<evidence type="ECO:0000259" key="4">
    <source>
        <dbReference type="PROSITE" id="PS50003"/>
    </source>
</evidence>
<organism evidence="7 8">
    <name type="scientific">Cutaneotrichosporon spelunceum</name>
    <dbReference type="NCBI Taxonomy" id="1672016"/>
    <lineage>
        <taxon>Eukaryota</taxon>
        <taxon>Fungi</taxon>
        <taxon>Dikarya</taxon>
        <taxon>Basidiomycota</taxon>
        <taxon>Agaricomycotina</taxon>
        <taxon>Tremellomycetes</taxon>
        <taxon>Trichosporonales</taxon>
        <taxon>Trichosporonaceae</taxon>
        <taxon>Cutaneotrichosporon</taxon>
    </lineage>
</organism>
<dbReference type="PROSITE" id="PS50003">
    <property type="entry name" value="PH_DOMAIN"/>
    <property type="match status" value="1"/>
</dbReference>
<feature type="domain" description="CNH" evidence="6">
    <location>
        <begin position="1091"/>
        <end position="1399"/>
    </location>
</feature>
<dbReference type="SMART" id="SM00325">
    <property type="entry name" value="RhoGEF"/>
    <property type="match status" value="2"/>
</dbReference>
<dbReference type="Pfam" id="PF15405">
    <property type="entry name" value="PH_5"/>
    <property type="match status" value="1"/>
</dbReference>
<dbReference type="InterPro" id="IPR052233">
    <property type="entry name" value="Rho-type_GEFs"/>
</dbReference>
<feature type="region of interest" description="Disordered" evidence="3">
    <location>
        <begin position="1495"/>
        <end position="1516"/>
    </location>
</feature>
<dbReference type="SUPFAM" id="SSF50729">
    <property type="entry name" value="PH domain-like"/>
    <property type="match status" value="1"/>
</dbReference>
<evidence type="ECO:0000256" key="3">
    <source>
        <dbReference type="SAM" id="MobiDB-lite"/>
    </source>
</evidence>
<evidence type="ECO:0000259" key="5">
    <source>
        <dbReference type="PROSITE" id="PS50010"/>
    </source>
</evidence>
<reference evidence="7" key="2">
    <citation type="submission" date="2023-06" db="EMBL/GenBank/DDBJ databases">
        <authorList>
            <person name="Kobayashi Y."/>
            <person name="Kayamori A."/>
            <person name="Aoki K."/>
            <person name="Shiwa Y."/>
            <person name="Fujita N."/>
            <person name="Sugita T."/>
            <person name="Iwasaki W."/>
            <person name="Tanaka N."/>
            <person name="Takashima M."/>
        </authorList>
    </citation>
    <scope>NUCLEOTIDE SEQUENCE</scope>
    <source>
        <strain evidence="7">HIS016</strain>
    </source>
</reference>
<feature type="region of interest" description="Disordered" evidence="3">
    <location>
        <begin position="1602"/>
        <end position="1686"/>
    </location>
</feature>
<feature type="region of interest" description="Disordered" evidence="3">
    <location>
        <begin position="138"/>
        <end position="219"/>
    </location>
</feature>
<dbReference type="InterPro" id="IPR035899">
    <property type="entry name" value="DBL_dom_sf"/>
</dbReference>
<evidence type="ECO:0000313" key="8">
    <source>
        <dbReference type="Proteomes" id="UP001222932"/>
    </source>
</evidence>
<protein>
    <submittedName>
        <fullName evidence="7">Uncharacterized protein</fullName>
    </submittedName>
</protein>
<evidence type="ECO:0000256" key="2">
    <source>
        <dbReference type="ARBA" id="ARBA00022658"/>
    </source>
</evidence>
<feature type="compositionally biased region" description="Polar residues" evidence="3">
    <location>
        <begin position="146"/>
        <end position="161"/>
    </location>
</feature>
<feature type="compositionally biased region" description="Polar residues" evidence="3">
    <location>
        <begin position="1499"/>
        <end position="1515"/>
    </location>
</feature>
<dbReference type="EMBL" id="BTCM01000001">
    <property type="protein sequence ID" value="GMK54133.1"/>
    <property type="molecule type" value="Genomic_DNA"/>
</dbReference>
<feature type="domain" description="DH" evidence="5">
    <location>
        <begin position="675"/>
        <end position="876"/>
    </location>
</feature>
<dbReference type="InterPro" id="IPR000219">
    <property type="entry name" value="DH_dom"/>
</dbReference>
<dbReference type="Gene3D" id="1.20.900.10">
    <property type="entry name" value="Dbl homology (DH) domain"/>
    <property type="match status" value="2"/>
</dbReference>
<feature type="domain" description="PH" evidence="4">
    <location>
        <begin position="914"/>
        <end position="1052"/>
    </location>
</feature>
<evidence type="ECO:0000256" key="1">
    <source>
        <dbReference type="ARBA" id="ARBA00022553"/>
    </source>
</evidence>
<dbReference type="InterPro" id="IPR001849">
    <property type="entry name" value="PH_domain"/>
</dbReference>
<keyword evidence="8" id="KW-1185">Reference proteome</keyword>
<dbReference type="Gene3D" id="2.30.29.30">
    <property type="entry name" value="Pleckstrin-homology domain (PH domain)/Phosphotyrosine-binding domain (PTB)"/>
    <property type="match status" value="1"/>
</dbReference>
<keyword evidence="2" id="KW-0344">Guanine-nucleotide releasing factor</keyword>
<feature type="compositionally biased region" description="Low complexity" evidence="3">
    <location>
        <begin position="1607"/>
        <end position="1632"/>
    </location>
</feature>
<dbReference type="SMART" id="SM00036">
    <property type="entry name" value="CNH"/>
    <property type="match status" value="1"/>
</dbReference>
<dbReference type="InterPro" id="IPR041675">
    <property type="entry name" value="PH_5"/>
</dbReference>
<dbReference type="InterPro" id="IPR011993">
    <property type="entry name" value="PH-like_dom_sf"/>
</dbReference>
<dbReference type="Pfam" id="PF00621">
    <property type="entry name" value="RhoGEF"/>
    <property type="match status" value="2"/>
</dbReference>
<dbReference type="CDD" id="cd00160">
    <property type="entry name" value="RhoGEF"/>
    <property type="match status" value="2"/>
</dbReference>
<dbReference type="SUPFAM" id="SSF48065">
    <property type="entry name" value="DBL homology domain (DH-domain)"/>
    <property type="match status" value="2"/>
</dbReference>
<dbReference type="Pfam" id="PF00780">
    <property type="entry name" value="CNH"/>
    <property type="match status" value="1"/>
</dbReference>
<dbReference type="Proteomes" id="UP001222932">
    <property type="component" value="Unassembled WGS sequence"/>
</dbReference>
<comment type="caution">
    <text evidence="7">The sequence shown here is derived from an EMBL/GenBank/DDBJ whole genome shotgun (WGS) entry which is preliminary data.</text>
</comment>
<dbReference type="PANTHER" id="PTHR46572:SF1">
    <property type="entry name" value="RHO1 GUANINE NUCLEOTIDE EXCHANGE FACTOR TUS1"/>
    <property type="match status" value="1"/>
</dbReference>
<dbReference type="PROSITE" id="PS50010">
    <property type="entry name" value="DH_2"/>
    <property type="match status" value="2"/>
</dbReference>
<feature type="domain" description="DH" evidence="5">
    <location>
        <begin position="450"/>
        <end position="634"/>
    </location>
</feature>
<sequence>MYDSTVPRSRNDSYFGLVSAATSSATSLPAQSPSYVYSPKIISHPTIQSESPAADGLAYDSIYDSMLDAAAQQTFTMSGNADYLSSTPRATSWVLEQSRVAPPPGNGLQADAVPMPPQFVQSSPVPAQLTFPDARFSSEGGAMLSFPSSQPNTHGPTSQPNHVHGRDQYGHEPDSGYGQNYDNLTPYGPIASSSSAYADPVIPSGGDGHGLEPDSSHRSPARWYRNKLEIHEASGGEFYDDDEYEYEYASGGEEDEAEDEMNGLRYFNPAYLSETAVQVRDRVIRGTHTKGGITFPGSFTGTDLVHVIGTLLPPFTRDGPADRRFALQTAKSLKSQLWVVEADWMPCPMRDSPDDVFKFMSDMDGMGEDVSLPKGVLTMATKCYSSSCNGKGECYSPRCPYMGSPNSFLTVVEEEPGPSSRLVVMVGDDKDWTKDVSATRLAQMTDDERKRQTLIRQAIINEERYEANLGIIEQTFLIPLQSANPPIVQPYGKLDQYVRQLFSNVVEIRRSSQALLDNFAIRLREQGPLVQNVGDIFLDSASQFRSLYSTYIDNLPKADALLNKLMEEHLPFSHWMQDVSNTADRRLDLRYLLKHPASHLQNYPQLIQDILDKTPPESPDCEFLKEALGSIQNISYISRLKLFQASKGHDQNGKLQWGEIVSPRVLDAMSPKERRLQYNIWELISTEMQYVGDLDAIDTLFVTPLRESDKAIIERSRLEVFIDDVFHNYRSLLDVHERLLADLHQRQLEQHPQFGIVSDLMLNAVLLWHEAYIEYLPHYPIAKAKVDEEQARNPAFAAFLDETLKNPASHKFDITHYINRPVFRLPRYEMLLEAILKTKVAVCKEKGQSPDDDPDIVGIPQVIDLNKSLTRACDNGVAVNKAKVELWALKTTVDGGKFGSRAVRDLDLLSPMRELIHQGKVFRQPENTIGGSWTELNLLLFDNYFVQVKQVKSKTKDAPPRYSINRRPIPLELLKLGHFNEAAQTRSIGVLNKIGGKGHSEGKDQTQSDSRTVYPFKFSIIGAGLSSGMYTLWTDSASSRDEWHEKLKHAKVLRDEVDEANKVFEFTPLSLETFYLVPGYGVHPHAQQNITGRVTCSVPFTTVDDRKLVAIGCESGVWIGVQHEPPSLKKVLHVKDVTHIAVLEEFSLFLVLAGGSLLAYHLEALVPTQGTARAVPQAPQRLSGGRDVFFFSVGQISGRTLVIYAKRKGIQTVFKVLEPILSRGLEDRRRLGGLLSQKSDLFRIYKEFFIPMGATRVHFLRARIAIVLAKGFEVLDLTVMKGAPIPHFDPNKTRDRTELAELERRCENAKPMAMFRASDHEFLLCYDSFGFYVDQYGEPNRGLQAIEWEGKSENIVFHPPYLLIISPSFIEVRHMDTAKLLQIYVGMDIRCTWDGTGGMLRRHNDVPGPKGYGEEVTSTEPRIHICKRTADPKQTNGIEQQVFELTPTLLLNNPLLNPIHTQDSNYFPPAPLDHRTSMAESSCYGGVGYAGDSHGVDKQSVSSASTAPYPNQSGFGSQGVLHGRRTADMSTSSVPQMAGGSGFEMPTVYQNEVRDDYEYLHRGPNREHDNSAYQQAGMPHQRHMSNEWPTPVPAAEAMDGYAGGGWYQPQPRAPAQSQYSQQQAAHVYQQQSHRGPSEYAQASQEAEFGGYRSQQHFAAEHNGYEQYQSHGYQGGQGSQPDYRPQG</sequence>
<proteinExistence type="predicted"/>
<name>A0AAD3TNI4_9TREE</name>
<dbReference type="PROSITE" id="PS50219">
    <property type="entry name" value="CNH"/>
    <property type="match status" value="1"/>
</dbReference>
<keyword evidence="1" id="KW-0597">Phosphoprotein</keyword>
<feature type="compositionally biased region" description="Basic and acidic residues" evidence="3">
    <location>
        <begin position="164"/>
        <end position="174"/>
    </location>
</feature>
<evidence type="ECO:0000313" key="7">
    <source>
        <dbReference type="EMBL" id="GMK54133.1"/>
    </source>
</evidence>
<accession>A0AAD3TNI4</accession>
<dbReference type="PANTHER" id="PTHR46572">
    <property type="entry name" value="RHO1 GDP-GTP EXCHANGE PROTEIN 1-RELATED"/>
    <property type="match status" value="1"/>
</dbReference>
<reference evidence="7" key="1">
    <citation type="journal article" date="2023" name="BMC Genomics">
        <title>Chromosome-level genome assemblies of Cutaneotrichosporon spp. (Trichosporonales, Basidiomycota) reveal imbalanced evolution between nucleotide sequences and chromosome synteny.</title>
        <authorList>
            <person name="Kobayashi Y."/>
            <person name="Kayamori A."/>
            <person name="Aoki K."/>
            <person name="Shiwa Y."/>
            <person name="Matsutani M."/>
            <person name="Fujita N."/>
            <person name="Sugita T."/>
            <person name="Iwasaki W."/>
            <person name="Tanaka N."/>
            <person name="Takashima M."/>
        </authorList>
    </citation>
    <scope>NUCLEOTIDE SEQUENCE</scope>
    <source>
        <strain evidence="7">HIS016</strain>
    </source>
</reference>